<dbReference type="InterPro" id="IPR013087">
    <property type="entry name" value="Znf_C2H2_type"/>
</dbReference>
<dbReference type="PANTHER" id="PTHR33692:SF1">
    <property type="entry name" value="RIBOSOME MATURATION FACTOR RIMM"/>
    <property type="match status" value="1"/>
</dbReference>
<feature type="domain" description="C2H2-type" evidence="7">
    <location>
        <begin position="427"/>
        <end position="454"/>
    </location>
</feature>
<dbReference type="OMA" id="RTFNIFA"/>
<keyword evidence="5" id="KW-0863">Zinc-finger</keyword>
<dbReference type="STRING" id="5865.A7APB9"/>
<dbReference type="InterPro" id="IPR036976">
    <property type="entry name" value="RimM_N_sf"/>
</dbReference>
<dbReference type="Proteomes" id="UP000002173">
    <property type="component" value="Chromosome 3"/>
</dbReference>
<dbReference type="GO" id="GO:0006364">
    <property type="term" value="P:rRNA processing"/>
    <property type="evidence" value="ECO:0007669"/>
    <property type="project" value="UniProtKB-KW"/>
</dbReference>
<evidence type="ECO:0000256" key="6">
    <source>
        <dbReference type="SAM" id="MobiDB-lite"/>
    </source>
</evidence>
<organism evidence="8 9">
    <name type="scientific">Babesia bovis</name>
    <dbReference type="NCBI Taxonomy" id="5865"/>
    <lineage>
        <taxon>Eukaryota</taxon>
        <taxon>Sar</taxon>
        <taxon>Alveolata</taxon>
        <taxon>Apicomplexa</taxon>
        <taxon>Aconoidasida</taxon>
        <taxon>Piroplasmida</taxon>
        <taxon>Babesiidae</taxon>
        <taxon>Babesia</taxon>
    </lineage>
</organism>
<keyword evidence="2" id="KW-0690">Ribosome biogenesis</keyword>
<proteinExistence type="inferred from homology"/>
<dbReference type="PROSITE" id="PS50157">
    <property type="entry name" value="ZINC_FINGER_C2H2_2"/>
    <property type="match status" value="1"/>
</dbReference>
<evidence type="ECO:0000256" key="2">
    <source>
        <dbReference type="ARBA" id="ARBA00022517"/>
    </source>
</evidence>
<accession>A7APB9</accession>
<keyword evidence="9" id="KW-1185">Reference proteome</keyword>
<evidence type="ECO:0000256" key="3">
    <source>
        <dbReference type="ARBA" id="ARBA00022552"/>
    </source>
</evidence>
<dbReference type="GO" id="GO:0008270">
    <property type="term" value="F:zinc ion binding"/>
    <property type="evidence" value="ECO:0007669"/>
    <property type="project" value="UniProtKB-KW"/>
</dbReference>
<feature type="compositionally biased region" description="Polar residues" evidence="6">
    <location>
        <begin position="61"/>
        <end position="75"/>
    </location>
</feature>
<comment type="caution">
    <text evidence="8">The sequence shown here is derived from an EMBL/GenBank/DDBJ whole genome shotgun (WGS) entry which is preliminary data.</text>
</comment>
<dbReference type="GO" id="GO:0043022">
    <property type="term" value="F:ribosome binding"/>
    <property type="evidence" value="ECO:0007669"/>
    <property type="project" value="InterPro"/>
</dbReference>
<dbReference type="NCBIfam" id="TIGR02273">
    <property type="entry name" value="16S_RimM"/>
    <property type="match status" value="1"/>
</dbReference>
<keyword evidence="1" id="KW-0963">Cytoplasm</keyword>
<feature type="region of interest" description="Disordered" evidence="6">
    <location>
        <begin position="44"/>
        <end position="87"/>
    </location>
</feature>
<dbReference type="GO" id="GO:0005840">
    <property type="term" value="C:ribosome"/>
    <property type="evidence" value="ECO:0007669"/>
    <property type="project" value="InterPro"/>
</dbReference>
<name>A7APB9_BABBO</name>
<dbReference type="InterPro" id="IPR009000">
    <property type="entry name" value="Transl_B-barrel_sf"/>
</dbReference>
<dbReference type="InterPro" id="IPR002676">
    <property type="entry name" value="RimM_N"/>
</dbReference>
<dbReference type="EMBL" id="AAXT01000001">
    <property type="protein sequence ID" value="EDO08403.1"/>
    <property type="molecule type" value="Genomic_DNA"/>
</dbReference>
<dbReference type="InterPro" id="IPR011961">
    <property type="entry name" value="RimM"/>
</dbReference>
<keyword evidence="3" id="KW-0698">rRNA processing</keyword>
<dbReference type="SUPFAM" id="SSF50447">
    <property type="entry name" value="Translation proteins"/>
    <property type="match status" value="1"/>
</dbReference>
<gene>
    <name evidence="8" type="ORF">BBOV_III008430</name>
</gene>
<dbReference type="HAMAP" id="MF_00014">
    <property type="entry name" value="Ribosome_mat_RimM"/>
    <property type="match status" value="1"/>
</dbReference>
<dbReference type="VEuPathDB" id="PiroplasmaDB:BBOV_III008430"/>
<keyword evidence="5" id="KW-0862">Zinc</keyword>
<evidence type="ECO:0000256" key="5">
    <source>
        <dbReference type="PROSITE-ProRule" id="PRU00042"/>
    </source>
</evidence>
<evidence type="ECO:0000313" key="8">
    <source>
        <dbReference type="EMBL" id="EDO08403.1"/>
    </source>
</evidence>
<keyword evidence="4" id="KW-0143">Chaperone</keyword>
<sequence>MLSIFSDGYRMKYTSGVSTTRQRADNYIRTLYVLHKEDSDLLGTIGTSDTPHSPDDIKSSDVVSTSEPSQSTDVNDPSPDEPIDPLVVPNKYYQRSKYSKVGFKEGLKRKLETDEERMARTFNIFAPMPKEAMINPDRKDAPDISLIADINKNIKHMTKLEKQKLEESRKKKETVKTVPPMPLKVATTSRCPNAILIDKSTIFSTPLDEYIVVGKILSPHGLKGHVKVMSLSSCPDIHLCQPGYKFLKIPYRNERVMPIKIEYGRLYDGIKMYRLKLEGVDTRDQAIRLNGAYLSVSIRDVPPLQEDCYYSRDLLDMDLYLFNDNTKTRLGKVIDFCHREDLVSSPKYANITEDLLEVEMDLKLSIRTMLSLTRQCHELAKQQVDKPTPKGVSIVTDHDLETADNIIDAEEELVNSCMTGVQYVKYYTCSICNKEFTNHDAALEHDRAHEANAILPGNTVESTHTDLIHPLDEKYEKRMKKPIRRFYIPLIKDETVKFVDVPNKSIYVDVYTIFIGDENVPISNRPK</sequence>
<reference evidence="8 9" key="1">
    <citation type="journal article" date="2007" name="PLoS Pathog.">
        <title>Genome sequence of Babesia bovis and comparative analysis of apicomplexan hemoprotozoa.</title>
        <authorList>
            <person name="Brayton K.A."/>
            <person name="Lau A.O.T."/>
            <person name="Herndon D.R."/>
            <person name="Hannick L."/>
            <person name="Kappmeyer L.S."/>
            <person name="Berens S.J."/>
            <person name="Bidwell S.L."/>
            <person name="Brown W.C."/>
            <person name="Crabtree J."/>
            <person name="Fadrosh D."/>
            <person name="Feldblum T."/>
            <person name="Forberger H.A."/>
            <person name="Haas B.J."/>
            <person name="Howell J.M."/>
            <person name="Khouri H."/>
            <person name="Koo H."/>
            <person name="Mann D.J."/>
            <person name="Norimine J."/>
            <person name="Paulsen I.T."/>
            <person name="Radune D."/>
            <person name="Ren Q."/>
            <person name="Smith R.K. Jr."/>
            <person name="Suarez C.E."/>
            <person name="White O."/>
            <person name="Wortman J.R."/>
            <person name="Knowles D.P. Jr."/>
            <person name="McElwain T.F."/>
            <person name="Nene V.M."/>
        </authorList>
    </citation>
    <scope>NUCLEOTIDE SEQUENCE [LARGE SCALE GENOMIC DNA]</scope>
    <source>
        <strain evidence="8">T2Bo</strain>
    </source>
</reference>
<evidence type="ECO:0000259" key="7">
    <source>
        <dbReference type="PROSITE" id="PS50157"/>
    </source>
</evidence>
<evidence type="ECO:0000256" key="1">
    <source>
        <dbReference type="ARBA" id="ARBA00022490"/>
    </source>
</evidence>
<dbReference type="InParanoid" id="A7APB9"/>
<dbReference type="eggNOG" id="KOG2388">
    <property type="taxonomic scope" value="Eukaryota"/>
</dbReference>
<dbReference type="PANTHER" id="PTHR33692">
    <property type="entry name" value="RIBOSOME MATURATION FACTOR RIMM"/>
    <property type="match status" value="1"/>
</dbReference>
<evidence type="ECO:0000256" key="4">
    <source>
        <dbReference type="ARBA" id="ARBA00023186"/>
    </source>
</evidence>
<dbReference type="PROSITE" id="PS00028">
    <property type="entry name" value="ZINC_FINGER_C2H2_1"/>
    <property type="match status" value="1"/>
</dbReference>
<dbReference type="AlphaFoldDB" id="A7APB9"/>
<dbReference type="Gene3D" id="2.40.30.60">
    <property type="entry name" value="RimM"/>
    <property type="match status" value="1"/>
</dbReference>
<protein>
    <submittedName>
        <fullName evidence="8">16S rRNA processing protein RimM domain containing protein</fullName>
    </submittedName>
</protein>
<evidence type="ECO:0000313" key="9">
    <source>
        <dbReference type="Proteomes" id="UP000002173"/>
    </source>
</evidence>
<dbReference type="GeneID" id="5480223"/>
<dbReference type="KEGG" id="bbo:BBOV_III008430"/>
<dbReference type="Pfam" id="PF01782">
    <property type="entry name" value="RimM"/>
    <property type="match status" value="1"/>
</dbReference>
<keyword evidence="5" id="KW-0479">Metal-binding</keyword>